<dbReference type="InterPro" id="IPR051393">
    <property type="entry name" value="ABC_transporter_permease"/>
</dbReference>
<comment type="subcellular location">
    <subcellularLocation>
        <location evidence="1 7">Cell membrane</location>
        <topology evidence="1 7">Multi-pass membrane protein</topology>
    </subcellularLocation>
</comment>
<sequence length="433" mass="48353">MFQRYSLGFAFLAPAIVIVVLFFLAPVVLTVFFAFTNMSTSTGIRGGEYLLTQSSLHELSAQGVSEQTLTALKDSSYNVDEVGLSRFAEAQGQATANEFKKLHDGAVFGNKREIDRALKELSVNKIRSTRDRKAAADFFKVSVMDERIDTEEEFRAVLISSNIAAEEHDSLTAEAYTGWTWTIQNMKLLFSLDSSYRYAINTVFYVILTLGFNIGFGLFLAISTFYLPGKIASTFRTVWFLPRILPPVLYVLMWKWFTWDTGFIATVTSYFGIAPRNWMLDTAANAWVSVVLINGFVGASLGMILFSSAIKAIPSSMLYASEVDGANRWQQIRYIIIPQLSWPILFTTSYQTLSLLTSFEYILLATEGGPGRATEVWALAAYHTALNNYGGNLQYGFGAAYALVLVVIGIAASLLYLKFFNFKELVTKPRIEQ</sequence>
<keyword evidence="2 7" id="KW-0813">Transport</keyword>
<evidence type="ECO:0000256" key="4">
    <source>
        <dbReference type="ARBA" id="ARBA00022692"/>
    </source>
</evidence>
<name>A0A2Z2NQ19_9GAMM</name>
<keyword evidence="4 7" id="KW-0812">Transmembrane</keyword>
<keyword evidence="10" id="KW-1185">Reference proteome</keyword>
<evidence type="ECO:0000313" key="9">
    <source>
        <dbReference type="EMBL" id="ASJ73393.1"/>
    </source>
</evidence>
<dbReference type="InterPro" id="IPR035906">
    <property type="entry name" value="MetI-like_sf"/>
</dbReference>
<comment type="similarity">
    <text evidence="7">Belongs to the binding-protein-dependent transport system permease family.</text>
</comment>
<dbReference type="GO" id="GO:0005886">
    <property type="term" value="C:plasma membrane"/>
    <property type="evidence" value="ECO:0007669"/>
    <property type="project" value="UniProtKB-SubCell"/>
</dbReference>
<dbReference type="OrthoDB" id="9785347at2"/>
<feature type="transmembrane region" description="Helical" evidence="7">
    <location>
        <begin position="285"/>
        <end position="310"/>
    </location>
</feature>
<dbReference type="SUPFAM" id="SSF160964">
    <property type="entry name" value="MalF N-terminal region-like"/>
    <property type="match status" value="1"/>
</dbReference>
<keyword evidence="6 7" id="KW-0472">Membrane</keyword>
<dbReference type="GO" id="GO:0055085">
    <property type="term" value="P:transmembrane transport"/>
    <property type="evidence" value="ECO:0007669"/>
    <property type="project" value="InterPro"/>
</dbReference>
<feature type="transmembrane region" description="Helical" evidence="7">
    <location>
        <begin position="203"/>
        <end position="227"/>
    </location>
</feature>
<keyword evidence="3" id="KW-1003">Cell membrane</keyword>
<evidence type="ECO:0000256" key="1">
    <source>
        <dbReference type="ARBA" id="ARBA00004651"/>
    </source>
</evidence>
<evidence type="ECO:0000259" key="8">
    <source>
        <dbReference type="PROSITE" id="PS50928"/>
    </source>
</evidence>
<dbReference type="Gene3D" id="1.10.3720.10">
    <property type="entry name" value="MetI-like"/>
    <property type="match status" value="1"/>
</dbReference>
<accession>A0A2Z2NQ19</accession>
<feature type="transmembrane region" description="Helical" evidence="7">
    <location>
        <begin position="12"/>
        <end position="35"/>
    </location>
</feature>
<evidence type="ECO:0000256" key="2">
    <source>
        <dbReference type="ARBA" id="ARBA00022448"/>
    </source>
</evidence>
<evidence type="ECO:0000256" key="7">
    <source>
        <dbReference type="RuleBase" id="RU363032"/>
    </source>
</evidence>
<dbReference type="RefSeq" id="WP_088918594.1">
    <property type="nucleotide sequence ID" value="NZ_CP018632.1"/>
</dbReference>
<dbReference type="InterPro" id="IPR000515">
    <property type="entry name" value="MetI-like"/>
</dbReference>
<dbReference type="CDD" id="cd06261">
    <property type="entry name" value="TM_PBP2"/>
    <property type="match status" value="1"/>
</dbReference>
<dbReference type="SUPFAM" id="SSF161098">
    <property type="entry name" value="MetI-like"/>
    <property type="match status" value="1"/>
</dbReference>
<proteinExistence type="inferred from homology"/>
<reference evidence="9 10" key="1">
    <citation type="submission" date="2016-12" db="EMBL/GenBank/DDBJ databases">
        <authorList>
            <person name="Song W.-J."/>
            <person name="Kurnit D.M."/>
        </authorList>
    </citation>
    <scope>NUCLEOTIDE SEQUENCE [LARGE SCALE GENOMIC DNA]</scope>
    <source>
        <strain evidence="9 10">IMCC3135</strain>
    </source>
</reference>
<evidence type="ECO:0000313" key="10">
    <source>
        <dbReference type="Proteomes" id="UP000250079"/>
    </source>
</evidence>
<dbReference type="EMBL" id="CP018632">
    <property type="protein sequence ID" value="ASJ73393.1"/>
    <property type="molecule type" value="Genomic_DNA"/>
</dbReference>
<gene>
    <name evidence="9" type="primary">malF</name>
    <name evidence="9" type="ORF">IMCC3135_16555</name>
</gene>
<feature type="transmembrane region" description="Helical" evidence="7">
    <location>
        <begin position="247"/>
        <end position="273"/>
    </location>
</feature>
<keyword evidence="5 7" id="KW-1133">Transmembrane helix</keyword>
<evidence type="ECO:0000256" key="5">
    <source>
        <dbReference type="ARBA" id="ARBA00022989"/>
    </source>
</evidence>
<protein>
    <submittedName>
        <fullName evidence="9">Maltose transport system permease protein MalF</fullName>
    </submittedName>
</protein>
<dbReference type="PANTHER" id="PTHR30193">
    <property type="entry name" value="ABC TRANSPORTER PERMEASE PROTEIN"/>
    <property type="match status" value="1"/>
</dbReference>
<dbReference type="Proteomes" id="UP000250079">
    <property type="component" value="Chromosome"/>
</dbReference>
<dbReference type="KEGG" id="gai:IMCC3135_16555"/>
<dbReference type="PROSITE" id="PS50928">
    <property type="entry name" value="ABC_TM1"/>
    <property type="match status" value="1"/>
</dbReference>
<evidence type="ECO:0000256" key="6">
    <source>
        <dbReference type="ARBA" id="ARBA00023136"/>
    </source>
</evidence>
<feature type="transmembrane region" description="Helical" evidence="7">
    <location>
        <begin position="395"/>
        <end position="417"/>
    </location>
</feature>
<organism evidence="9 10">
    <name type="scientific">Granulosicoccus antarcticus IMCC3135</name>
    <dbReference type="NCBI Taxonomy" id="1192854"/>
    <lineage>
        <taxon>Bacteria</taxon>
        <taxon>Pseudomonadati</taxon>
        <taxon>Pseudomonadota</taxon>
        <taxon>Gammaproteobacteria</taxon>
        <taxon>Chromatiales</taxon>
        <taxon>Granulosicoccaceae</taxon>
        <taxon>Granulosicoccus</taxon>
    </lineage>
</organism>
<evidence type="ECO:0000256" key="3">
    <source>
        <dbReference type="ARBA" id="ARBA00022475"/>
    </source>
</evidence>
<dbReference type="PANTHER" id="PTHR30193:SF37">
    <property type="entry name" value="INNER MEMBRANE ABC TRANSPORTER PERMEASE PROTEIN YCJO"/>
    <property type="match status" value="1"/>
</dbReference>
<dbReference type="Pfam" id="PF00528">
    <property type="entry name" value="BPD_transp_1"/>
    <property type="match status" value="1"/>
</dbReference>
<feature type="domain" description="ABC transmembrane type-1" evidence="8">
    <location>
        <begin position="199"/>
        <end position="416"/>
    </location>
</feature>
<dbReference type="AlphaFoldDB" id="A0A2Z2NQ19"/>